<feature type="domain" description="EAL" evidence="1">
    <location>
        <begin position="1"/>
        <end position="106"/>
    </location>
</feature>
<dbReference type="CDD" id="cd01948">
    <property type="entry name" value="EAL"/>
    <property type="match status" value="1"/>
</dbReference>
<keyword evidence="3" id="KW-1185">Reference proteome</keyword>
<organism evidence="2 3">
    <name type="scientific">Domibacillus antri</name>
    <dbReference type="NCBI Taxonomy" id="1714264"/>
    <lineage>
        <taxon>Bacteria</taxon>
        <taxon>Bacillati</taxon>
        <taxon>Bacillota</taxon>
        <taxon>Bacilli</taxon>
        <taxon>Bacillales</taxon>
        <taxon>Bacillaceae</taxon>
        <taxon>Domibacillus</taxon>
    </lineage>
</organism>
<evidence type="ECO:0000259" key="1">
    <source>
        <dbReference type="PROSITE" id="PS50883"/>
    </source>
</evidence>
<dbReference type="PANTHER" id="PTHR33121:SF71">
    <property type="entry name" value="OXYGEN SENSOR PROTEIN DOSP"/>
    <property type="match status" value="1"/>
</dbReference>
<protein>
    <recommendedName>
        <fullName evidence="1">EAL domain-containing protein</fullName>
    </recommendedName>
</protein>
<evidence type="ECO:0000313" key="2">
    <source>
        <dbReference type="EMBL" id="OLN23609.1"/>
    </source>
</evidence>
<dbReference type="InterPro" id="IPR001633">
    <property type="entry name" value="EAL_dom"/>
</dbReference>
<comment type="caution">
    <text evidence="2">The sequence shown here is derived from an EMBL/GenBank/DDBJ whole genome shotgun (WGS) entry which is preliminary data.</text>
</comment>
<name>A0A1Q8Q8D3_9BACI</name>
<sequence>MKKEGIPISLDDFGTGFSSLTYLKMLPIHKLKIDKSFIDDVHTSHEDKALVEMIIQLAKLFGLSIIAEGVEKEEQMTVLKELGCDSIQGHYISRPERAEVLDVRYD</sequence>
<dbReference type="AlphaFoldDB" id="A0A1Q8Q8D3"/>
<dbReference type="RefSeq" id="WP_075397297.1">
    <property type="nucleotide sequence ID" value="NZ_MSDU01000006.1"/>
</dbReference>
<dbReference type="STRING" id="1714264.BTO30_03300"/>
<dbReference type="GO" id="GO:0071111">
    <property type="term" value="F:cyclic-guanylate-specific phosphodiesterase activity"/>
    <property type="evidence" value="ECO:0007669"/>
    <property type="project" value="InterPro"/>
</dbReference>
<dbReference type="Gene3D" id="3.20.20.450">
    <property type="entry name" value="EAL domain"/>
    <property type="match status" value="1"/>
</dbReference>
<dbReference type="SMART" id="SM00052">
    <property type="entry name" value="EAL"/>
    <property type="match status" value="1"/>
</dbReference>
<proteinExistence type="predicted"/>
<accession>A0A1Q8Q8D3</accession>
<dbReference type="SUPFAM" id="SSF141868">
    <property type="entry name" value="EAL domain-like"/>
    <property type="match status" value="1"/>
</dbReference>
<evidence type="ECO:0000313" key="3">
    <source>
        <dbReference type="Proteomes" id="UP000185568"/>
    </source>
</evidence>
<dbReference type="PROSITE" id="PS50883">
    <property type="entry name" value="EAL"/>
    <property type="match status" value="1"/>
</dbReference>
<dbReference type="EMBL" id="MSDU01000006">
    <property type="protein sequence ID" value="OLN23609.1"/>
    <property type="molecule type" value="Genomic_DNA"/>
</dbReference>
<reference evidence="2 3" key="1">
    <citation type="submission" date="2016-12" db="EMBL/GenBank/DDBJ databases">
        <title>Domibacillus antri genome sequencing.</title>
        <authorList>
            <person name="Verma A."/>
            <person name="Krishnamurthi S."/>
        </authorList>
    </citation>
    <scope>NUCLEOTIDE SEQUENCE [LARGE SCALE GENOMIC DNA]</scope>
    <source>
        <strain evidence="2 3">XD80</strain>
    </source>
</reference>
<dbReference type="InterPro" id="IPR050706">
    <property type="entry name" value="Cyclic-di-GMP_PDE-like"/>
</dbReference>
<dbReference type="Proteomes" id="UP000185568">
    <property type="component" value="Unassembled WGS sequence"/>
</dbReference>
<gene>
    <name evidence="2" type="ORF">BTO30_03300</name>
</gene>
<dbReference type="PANTHER" id="PTHR33121">
    <property type="entry name" value="CYCLIC DI-GMP PHOSPHODIESTERASE PDEF"/>
    <property type="match status" value="1"/>
</dbReference>
<dbReference type="InterPro" id="IPR035919">
    <property type="entry name" value="EAL_sf"/>
</dbReference>
<dbReference type="Pfam" id="PF00563">
    <property type="entry name" value="EAL"/>
    <property type="match status" value="1"/>
</dbReference>